<protein>
    <recommendedName>
        <fullName evidence="4">Flagellar hook-length control protein-like C-terminal domain-containing protein</fullName>
    </recommendedName>
</protein>
<dbReference type="STRING" id="1286171.EAL2_c12390"/>
<evidence type="ECO:0000313" key="2">
    <source>
        <dbReference type="EMBL" id="AHM56534.1"/>
    </source>
</evidence>
<reference evidence="2 3" key="1">
    <citation type="journal article" date="2014" name="Genome Announc.">
        <title>Complete Genome Sequence of Amino Acid-Utilizing Eubacterium acidaminophilum al-2 (DSM 3953).</title>
        <authorList>
            <person name="Poehlein A."/>
            <person name="Andreesen J.R."/>
            <person name="Daniel R."/>
        </authorList>
    </citation>
    <scope>NUCLEOTIDE SEQUENCE [LARGE SCALE GENOMIC DNA]</scope>
    <source>
        <strain evidence="2 3">DSM 3953</strain>
    </source>
</reference>
<proteinExistence type="predicted"/>
<feature type="compositionally biased region" description="Polar residues" evidence="1">
    <location>
        <begin position="1"/>
        <end position="10"/>
    </location>
</feature>
<dbReference type="RefSeq" id="WP_025435527.1">
    <property type="nucleotide sequence ID" value="NZ_CP007452.1"/>
</dbReference>
<evidence type="ECO:0008006" key="4">
    <source>
        <dbReference type="Google" id="ProtNLM"/>
    </source>
</evidence>
<keyword evidence="3" id="KW-1185">Reference proteome</keyword>
<dbReference type="Proteomes" id="UP000019591">
    <property type="component" value="Chromosome"/>
</dbReference>
<dbReference type="eggNOG" id="ENOG5033URJ">
    <property type="taxonomic scope" value="Bacteria"/>
</dbReference>
<evidence type="ECO:0000256" key="1">
    <source>
        <dbReference type="SAM" id="MobiDB-lite"/>
    </source>
</evidence>
<feature type="compositionally biased region" description="Basic and acidic residues" evidence="1">
    <location>
        <begin position="11"/>
        <end position="22"/>
    </location>
</feature>
<dbReference type="EMBL" id="CP007452">
    <property type="protein sequence ID" value="AHM56534.1"/>
    <property type="molecule type" value="Genomic_DNA"/>
</dbReference>
<dbReference type="KEGG" id="eac:EAL2_c12390"/>
<name>W8T452_PEPAC</name>
<dbReference type="PATRIC" id="fig|1286171.3.peg.1188"/>
<organism evidence="2 3">
    <name type="scientific">Peptoclostridium acidaminophilum DSM 3953</name>
    <dbReference type="NCBI Taxonomy" id="1286171"/>
    <lineage>
        <taxon>Bacteria</taxon>
        <taxon>Bacillati</taxon>
        <taxon>Bacillota</taxon>
        <taxon>Clostridia</taxon>
        <taxon>Peptostreptococcales</taxon>
        <taxon>Peptoclostridiaceae</taxon>
        <taxon>Peptoclostridium</taxon>
    </lineage>
</organism>
<dbReference type="OrthoDB" id="1746612at2"/>
<feature type="region of interest" description="Disordered" evidence="1">
    <location>
        <begin position="1"/>
        <end position="22"/>
    </location>
</feature>
<evidence type="ECO:0000313" key="3">
    <source>
        <dbReference type="Proteomes" id="UP000019591"/>
    </source>
</evidence>
<sequence>MKILSQSLKSVESKPQRGTVKEDTNIARGMELKATVIDSSISKVRIMLENGRQLSAKSSVPFENFINEKLIFKVIADEGGVVIRPKLQDANIRHELDMKTGRLIASLGLQDNHESREIIHDMMKLEIPVTKNNFRAISENSRALEVLKALGEEEVLALKSAVAEAEGMELRELGKLIIAEGKGENLKGLIDSLKVASVGRDELLFLLKSGFELSAQNTLNFSGISKGSENILNVLEKLDAALSALPADARGAEPGILASGESPLVAQHARIKGEIKGLMDDMKLDISKEQTGIGSAKNGVEKLALKLEELIGTAGVKEDSTGELEAVFGKLQLLGELGKAQGYFQLPIKGYEENHVAQLLVKKQREKAPGESERYFALISIGTSNMGNVACKVGYSSSLGYDVVFSLEDERVVRLFKASAQTIDKSLSELGGEAVRISFRLASEKEESRELLGNDRETIQKIPNFDMWV</sequence>
<dbReference type="AlphaFoldDB" id="W8T452"/>
<accession>W8T452</accession>
<gene>
    <name evidence="2" type="ORF">EAL2_c12390</name>
</gene>
<dbReference type="HOGENOM" id="CLU_516637_0_0_9"/>